<dbReference type="CDD" id="cd00303">
    <property type="entry name" value="retropepsin_like"/>
    <property type="match status" value="1"/>
</dbReference>
<reference evidence="1" key="2">
    <citation type="submission" date="2021-03" db="UniProtKB">
        <authorList>
            <consortium name="EnsemblPlants"/>
        </authorList>
    </citation>
    <scope>IDENTIFICATION</scope>
</reference>
<dbReference type="PANTHER" id="PTHR12917:SF18">
    <property type="entry name" value="DNA DAMAGE-INDUCIBLE PROTEIN 1-LIKE"/>
    <property type="match status" value="1"/>
</dbReference>
<sequence length="151" mass="16366">MRMGAMVLGEKPQLANMQLLNAGVVGDEVPKGEAHSINEEASVKQQGNLVFVNGEVNGCYARLLVDSGASHNFLSLREAKDLGIKFTKGGGEMKVVNAESTPLHLKAWKVHIHLGKWKGKVDLLIADMDDEDVVLGMEFINSVTPSLWGKV</sequence>
<proteinExistence type="predicted"/>
<dbReference type="Gramene" id="AUR62002612-RA">
    <property type="protein sequence ID" value="AUR62002612-RA:cds"/>
    <property type="gene ID" value="AUR62002612"/>
</dbReference>
<evidence type="ECO:0000313" key="1">
    <source>
        <dbReference type="EnsemblPlants" id="AUR62002612-RA:cds"/>
    </source>
</evidence>
<organism evidence="1 2">
    <name type="scientific">Chenopodium quinoa</name>
    <name type="common">Quinoa</name>
    <dbReference type="NCBI Taxonomy" id="63459"/>
    <lineage>
        <taxon>Eukaryota</taxon>
        <taxon>Viridiplantae</taxon>
        <taxon>Streptophyta</taxon>
        <taxon>Embryophyta</taxon>
        <taxon>Tracheophyta</taxon>
        <taxon>Spermatophyta</taxon>
        <taxon>Magnoliopsida</taxon>
        <taxon>eudicotyledons</taxon>
        <taxon>Gunneridae</taxon>
        <taxon>Pentapetalae</taxon>
        <taxon>Caryophyllales</taxon>
        <taxon>Chenopodiaceae</taxon>
        <taxon>Chenopodioideae</taxon>
        <taxon>Atripliceae</taxon>
        <taxon>Chenopodium</taxon>
    </lineage>
</organism>
<accession>A0A803KUA4</accession>
<reference evidence="1" key="1">
    <citation type="journal article" date="2017" name="Nature">
        <title>The genome of Chenopodium quinoa.</title>
        <authorList>
            <person name="Jarvis D.E."/>
            <person name="Ho Y.S."/>
            <person name="Lightfoot D.J."/>
            <person name="Schmoeckel S.M."/>
            <person name="Li B."/>
            <person name="Borm T.J.A."/>
            <person name="Ohyanagi H."/>
            <person name="Mineta K."/>
            <person name="Michell C.T."/>
            <person name="Saber N."/>
            <person name="Kharbatia N.M."/>
            <person name="Rupper R.R."/>
            <person name="Sharp A.R."/>
            <person name="Dally N."/>
            <person name="Boughton B.A."/>
            <person name="Woo Y.H."/>
            <person name="Gao G."/>
            <person name="Schijlen E.G.W.M."/>
            <person name="Guo X."/>
            <person name="Momin A.A."/>
            <person name="Negrao S."/>
            <person name="Al-Babili S."/>
            <person name="Gehring C."/>
            <person name="Roessner U."/>
            <person name="Jung C."/>
            <person name="Murphy K."/>
            <person name="Arold S.T."/>
            <person name="Gojobori T."/>
            <person name="van der Linden C.G."/>
            <person name="van Loo E.N."/>
            <person name="Jellen E.N."/>
            <person name="Maughan P.J."/>
            <person name="Tester M."/>
        </authorList>
    </citation>
    <scope>NUCLEOTIDE SEQUENCE [LARGE SCALE GENOMIC DNA]</scope>
    <source>
        <strain evidence="1">cv. PI 614886</strain>
    </source>
</reference>
<dbReference type="Proteomes" id="UP000596660">
    <property type="component" value="Unplaced"/>
</dbReference>
<dbReference type="EnsemblPlants" id="AUR62002612-RA">
    <property type="protein sequence ID" value="AUR62002612-RA:cds"/>
    <property type="gene ID" value="AUR62002612"/>
</dbReference>
<dbReference type="SUPFAM" id="SSF50630">
    <property type="entry name" value="Acid proteases"/>
    <property type="match status" value="1"/>
</dbReference>
<name>A0A803KUA4_CHEQI</name>
<evidence type="ECO:0000313" key="2">
    <source>
        <dbReference type="Proteomes" id="UP000596660"/>
    </source>
</evidence>
<keyword evidence="2" id="KW-1185">Reference proteome</keyword>
<dbReference type="Pfam" id="PF13650">
    <property type="entry name" value="Asp_protease_2"/>
    <property type="match status" value="1"/>
</dbReference>
<protein>
    <submittedName>
        <fullName evidence="1">Uncharacterized protein</fullName>
    </submittedName>
</protein>
<dbReference type="Gene3D" id="2.40.70.10">
    <property type="entry name" value="Acid Proteases"/>
    <property type="match status" value="1"/>
</dbReference>
<dbReference type="AlphaFoldDB" id="A0A803KUA4"/>
<dbReference type="PANTHER" id="PTHR12917">
    <property type="entry name" value="ASPARTYL PROTEASE DDI-RELATED"/>
    <property type="match status" value="1"/>
</dbReference>
<dbReference type="InterPro" id="IPR021109">
    <property type="entry name" value="Peptidase_aspartic_dom_sf"/>
</dbReference>